<feature type="region of interest" description="Disordered" evidence="1">
    <location>
        <begin position="293"/>
        <end position="318"/>
    </location>
</feature>
<dbReference type="Pfam" id="PF12552">
    <property type="entry name" value="DUF3741"/>
    <property type="match status" value="1"/>
</dbReference>
<dbReference type="Proteomes" id="UP001652623">
    <property type="component" value="Chromosome 6"/>
</dbReference>
<evidence type="ECO:0000313" key="6">
    <source>
        <dbReference type="RefSeq" id="XP_024934471.3"/>
    </source>
</evidence>
<feature type="region of interest" description="Disordered" evidence="1">
    <location>
        <begin position="105"/>
        <end position="127"/>
    </location>
</feature>
<evidence type="ECO:0000259" key="3">
    <source>
        <dbReference type="Pfam" id="PF14309"/>
    </source>
</evidence>
<dbReference type="Pfam" id="PF14309">
    <property type="entry name" value="DUF4378"/>
    <property type="match status" value="1"/>
</dbReference>
<sequence>MTRLTPPKSPVVSKKKSGCMWGLYSLFDFRQGRSDKKLISYRKGLKKHVVGERNLKRHDLLDKLEGKCQGIDDKSKSLLDPDIQNKKKLKGDEISTMQQINLVDPDMQSSSKGTCQLPKNNGKARKNCQRPCHVTLHGQAEAERHKQPSQPNSMDRSSHKIDSAATKEISFKQSRPKKRRGFGCRNVDFVAHSQVNNLELVQMKDAAEAVVNQKFIDGKYLSSNGVNQQSKQLLDALQILNKNKELFTKLLQDPNSLLVKHIQNLKDSQTTKQQRKSFSEAKISEYHQTDCARQYEEPARTEKSKASDNFQLKGRNDPQLSERITVLKPDLTTIQNSAGETNRCTSLQSYNSLEESAKNVRITYFPFGRVTRKLRHAMGVSKKDQQLLSTNVMNNRSPYECKRFEDGHKGKGREITRLNSPTIMHVDNGEMAKSSNDIWKRDKIDKLEGFKSSTGHETASSSQSSFRSSNLMVFSHYKKSESDMDLEALKHPSEVLKTKSMGHTFSQSQTPKTWQRKTDFFRIPSPVRDSEHGSIMEDMRFVPYRSCQLVYENKWKFQKEQKERYSSSLKQHKEAPPDNKKPNNQLQLFDTKSNISETSCAPTKVIEVDSGFKGCVKILEAIGTIHPEERNPMEVPAEPDGTDKISTFHGGEANPLGGMSKCDSIGDTYTADANDIIHTASSNEEYEHFRCFKQDSSFDDQPSTSSVDDVSSSTPSSIETVPDPDTIEDRRHQSSPISVLEPFFTDETSPESTLCNSAEDHSCSALSMSPLNPKISSATCLDYGSIPDNIRELLQMTGINWDELSKKFHEADQLLELDLSSLLDTAKVQANQSCDTHRLIIDCIKDVLLKVYHSHFRFSHWVSLTKPNFQTLPVEKFVIHEITKCIDWHLLKQPSPITLEQLVVKDLTRCGTWLDIRNDVEDIVVETVEDALEELIMETILELQI</sequence>
<evidence type="ECO:0000256" key="1">
    <source>
        <dbReference type="SAM" id="MobiDB-lite"/>
    </source>
</evidence>
<dbReference type="KEGG" id="zju:107429856"/>
<evidence type="ECO:0000313" key="4">
    <source>
        <dbReference type="Proteomes" id="UP001652623"/>
    </source>
</evidence>
<proteinExistence type="predicted"/>
<feature type="compositionally biased region" description="Basic and acidic residues" evidence="1">
    <location>
        <begin position="293"/>
        <end position="306"/>
    </location>
</feature>
<dbReference type="InterPro" id="IPR022212">
    <property type="entry name" value="DUF3741"/>
</dbReference>
<gene>
    <name evidence="5 6" type="primary">LOC107429856</name>
</gene>
<organism evidence="4 5">
    <name type="scientific">Ziziphus jujuba</name>
    <name type="common">Chinese jujube</name>
    <name type="synonym">Ziziphus sativa</name>
    <dbReference type="NCBI Taxonomy" id="326968"/>
    <lineage>
        <taxon>Eukaryota</taxon>
        <taxon>Viridiplantae</taxon>
        <taxon>Streptophyta</taxon>
        <taxon>Embryophyta</taxon>
        <taxon>Tracheophyta</taxon>
        <taxon>Spermatophyta</taxon>
        <taxon>Magnoliopsida</taxon>
        <taxon>eudicotyledons</taxon>
        <taxon>Gunneridae</taxon>
        <taxon>Pentapetalae</taxon>
        <taxon>rosids</taxon>
        <taxon>fabids</taxon>
        <taxon>Rosales</taxon>
        <taxon>Rhamnaceae</taxon>
        <taxon>Paliureae</taxon>
        <taxon>Ziziphus</taxon>
    </lineage>
</organism>
<dbReference type="PANTHER" id="PTHR47212">
    <property type="entry name" value="ADHESIN-LIKE PROTEIN, PUTATIVE (DUF3741)-RELATED"/>
    <property type="match status" value="1"/>
</dbReference>
<keyword evidence="4" id="KW-1185">Reference proteome</keyword>
<feature type="region of interest" description="Disordered" evidence="1">
    <location>
        <begin position="139"/>
        <end position="177"/>
    </location>
</feature>
<dbReference type="InterPro" id="IPR025486">
    <property type="entry name" value="DUF4378"/>
</dbReference>
<protein>
    <submittedName>
        <fullName evidence="5 6">Uncharacterized protein LOC107429856</fullName>
    </submittedName>
</protein>
<feature type="region of interest" description="Disordered" evidence="1">
    <location>
        <begin position="697"/>
        <end position="738"/>
    </location>
</feature>
<dbReference type="PANTHER" id="PTHR47212:SF2">
    <property type="entry name" value="DUF3741 DOMAIN-CONTAINING PROTEIN"/>
    <property type="match status" value="1"/>
</dbReference>
<dbReference type="RefSeq" id="XP_024934471.3">
    <property type="nucleotide sequence ID" value="XM_025078703.3"/>
</dbReference>
<accession>A0A6P4AJK5</accession>
<dbReference type="RefSeq" id="XP_015896096.3">
    <property type="nucleotide sequence ID" value="XM_016040610.4"/>
</dbReference>
<feature type="compositionally biased region" description="Low complexity" evidence="1">
    <location>
        <begin position="702"/>
        <end position="717"/>
    </location>
</feature>
<feature type="compositionally biased region" description="Polar residues" evidence="1">
    <location>
        <begin position="105"/>
        <end position="119"/>
    </location>
</feature>
<feature type="domain" description="DUF3741" evidence="2">
    <location>
        <begin position="212"/>
        <end position="256"/>
    </location>
</feature>
<reference evidence="5 6" key="1">
    <citation type="submission" date="2025-05" db="UniProtKB">
        <authorList>
            <consortium name="RefSeq"/>
        </authorList>
    </citation>
    <scope>IDENTIFICATION</scope>
    <source>
        <tissue evidence="5 6">Seedling</tissue>
    </source>
</reference>
<evidence type="ECO:0000313" key="5">
    <source>
        <dbReference type="RefSeq" id="XP_015896096.3"/>
    </source>
</evidence>
<name>A0A6P4AJK5_ZIZJJ</name>
<dbReference type="AlphaFoldDB" id="A0A6P4AJK5"/>
<feature type="region of interest" description="Disordered" evidence="1">
    <location>
        <begin position="566"/>
        <end position="585"/>
    </location>
</feature>
<dbReference type="GeneID" id="107429856"/>
<feature type="domain" description="DUF4378" evidence="3">
    <location>
        <begin position="790"/>
        <end position="938"/>
    </location>
</feature>
<evidence type="ECO:0000259" key="2">
    <source>
        <dbReference type="Pfam" id="PF12552"/>
    </source>
</evidence>
<feature type="compositionally biased region" description="Basic and acidic residues" evidence="1">
    <location>
        <begin position="566"/>
        <end position="581"/>
    </location>
</feature>